<accession>A0ABD7VU52</accession>
<comment type="similarity">
    <text evidence="2">Belongs to the glycosyl hydrolase 3 family.</text>
</comment>
<keyword evidence="6" id="KW-0472">Membrane</keyword>
<comment type="catalytic activity">
    <reaction evidence="1">
        <text>Hydrolysis of terminal non-reducing N-acetyl-D-hexosamine residues in N-acetyl-beta-D-hexosaminides.</text>
        <dbReference type="EC" id="3.2.1.52"/>
    </reaction>
</comment>
<name>A0ABD7VU52_BIFBR</name>
<evidence type="ECO:0000256" key="2">
    <source>
        <dbReference type="ARBA" id="ARBA00005336"/>
    </source>
</evidence>
<dbReference type="AlphaFoldDB" id="A0ABD7VU52"/>
<dbReference type="InterPro" id="IPR050226">
    <property type="entry name" value="NagZ_Beta-hexosaminidase"/>
</dbReference>
<dbReference type="PANTHER" id="PTHR30480">
    <property type="entry name" value="BETA-HEXOSAMINIDASE-RELATED"/>
    <property type="match status" value="1"/>
</dbReference>
<evidence type="ECO:0000256" key="1">
    <source>
        <dbReference type="ARBA" id="ARBA00001231"/>
    </source>
</evidence>
<dbReference type="EC" id="3.2.1.52" evidence="3"/>
<reference evidence="8 9" key="1">
    <citation type="submission" date="2019-10" db="EMBL/GenBank/DDBJ databases">
        <authorList>
            <consortium name="Melissa Lawson"/>
            <person name="O'neill I."/>
        </authorList>
    </citation>
    <scope>NUCLEOTIDE SEQUENCE [LARGE SCALE GENOMIC DNA]</scope>
    <source>
        <strain evidence="8">LH_24</strain>
    </source>
</reference>
<feature type="domain" description="Glycoside hydrolase family 3 N-terminal" evidence="7">
    <location>
        <begin position="98"/>
        <end position="421"/>
    </location>
</feature>
<feature type="transmembrane region" description="Helical" evidence="6">
    <location>
        <begin position="20"/>
        <end position="43"/>
    </location>
</feature>
<comment type="caution">
    <text evidence="8">The sequence shown here is derived from an EMBL/GenBank/DDBJ whole genome shotgun (WGS) entry which is preliminary data.</text>
</comment>
<dbReference type="Proteomes" id="UP000494173">
    <property type="component" value="Unassembled WGS sequence"/>
</dbReference>
<gene>
    <name evidence="8" type="primary">nagZ</name>
    <name evidence="8" type="ORF">BIFLH24_02012</name>
</gene>
<keyword evidence="5" id="KW-0326">Glycosidase</keyword>
<dbReference type="InterPro" id="IPR001764">
    <property type="entry name" value="Glyco_hydro_3_N"/>
</dbReference>
<dbReference type="SUPFAM" id="SSF51445">
    <property type="entry name" value="(Trans)glycosidases"/>
    <property type="match status" value="1"/>
</dbReference>
<dbReference type="Pfam" id="PF00933">
    <property type="entry name" value="Glyco_hydro_3"/>
    <property type="match status" value="1"/>
</dbReference>
<protein>
    <recommendedName>
        <fullName evidence="3">beta-N-acetylhexosaminidase</fullName>
        <ecNumber evidence="3">3.2.1.52</ecNumber>
    </recommendedName>
</protein>
<keyword evidence="6" id="KW-0812">Transmembrane</keyword>
<evidence type="ECO:0000256" key="4">
    <source>
        <dbReference type="ARBA" id="ARBA00022801"/>
    </source>
</evidence>
<dbReference type="EMBL" id="CABWKB010000020">
    <property type="protein sequence ID" value="VWQ26423.1"/>
    <property type="molecule type" value="Genomic_DNA"/>
</dbReference>
<evidence type="ECO:0000256" key="3">
    <source>
        <dbReference type="ARBA" id="ARBA00012663"/>
    </source>
</evidence>
<evidence type="ECO:0000256" key="6">
    <source>
        <dbReference type="SAM" id="Phobius"/>
    </source>
</evidence>
<dbReference type="InterPro" id="IPR036962">
    <property type="entry name" value="Glyco_hydro_3_N_sf"/>
</dbReference>
<organism evidence="8 9">
    <name type="scientific">Bifidobacterium breve</name>
    <dbReference type="NCBI Taxonomy" id="1685"/>
    <lineage>
        <taxon>Bacteria</taxon>
        <taxon>Bacillati</taxon>
        <taxon>Actinomycetota</taxon>
        <taxon>Actinomycetes</taxon>
        <taxon>Bifidobacteriales</taxon>
        <taxon>Bifidobacteriaceae</taxon>
        <taxon>Bifidobacterium</taxon>
    </lineage>
</organism>
<dbReference type="RefSeq" id="WP_106622249.1">
    <property type="nucleotide sequence ID" value="NZ_CABWJU010000020.1"/>
</dbReference>
<proteinExistence type="inferred from homology"/>
<dbReference type="GO" id="GO:0004563">
    <property type="term" value="F:beta-N-acetylhexosaminidase activity"/>
    <property type="evidence" value="ECO:0007669"/>
    <property type="project" value="UniProtKB-EC"/>
</dbReference>
<evidence type="ECO:0000313" key="8">
    <source>
        <dbReference type="EMBL" id="VWQ26423.1"/>
    </source>
</evidence>
<dbReference type="PANTHER" id="PTHR30480:SF13">
    <property type="entry name" value="BETA-HEXOSAMINIDASE"/>
    <property type="match status" value="1"/>
</dbReference>
<evidence type="ECO:0000259" key="7">
    <source>
        <dbReference type="Pfam" id="PF00933"/>
    </source>
</evidence>
<evidence type="ECO:0000313" key="9">
    <source>
        <dbReference type="Proteomes" id="UP000494173"/>
    </source>
</evidence>
<keyword evidence="6" id="KW-1133">Transmembrane helix</keyword>
<sequence length="428" mass="44426">MLEDYEQPSARPYRDGHRTSHWGVLVGSVLCVLALVVTALYGWRIGWFASMTGNDVAASSAAADAARNTPQQLARSVTPKPDPSPAGKAHRMVNAMDMDTRIGQLVMAPLYAGNDPASLASLIADRHVGSVLIIGKWTGGVASVRAAADQLQGYAPGDNRLIISTDQEGGWVQHLIGPGFDRMPTAVDQGTMSTDQLRQSASVWGSQLAAAGINVDLAPVLGTVVANRAANAPIGALYRDFGLDAAGNAAQGTAFVQGMADAGVQSAIKHYPGLGAVTGNTDFTADGILDTTTTLDGTEIKAFDTTIDQADPAMVMMALATYQAIDPNDPAVFSSIIIDGHLRGDLGYDGVVISDSMSAAAVSAYDTTQLGVKLVEAGGDLACIGYTNYVAPILDGLSTRAASDPAFANEVTQSAIRVMTLKIKMGLA</sequence>
<dbReference type="InterPro" id="IPR017853">
    <property type="entry name" value="GH"/>
</dbReference>
<evidence type="ECO:0000256" key="5">
    <source>
        <dbReference type="ARBA" id="ARBA00023295"/>
    </source>
</evidence>
<keyword evidence="4" id="KW-0378">Hydrolase</keyword>
<dbReference type="Gene3D" id="3.20.20.300">
    <property type="entry name" value="Glycoside hydrolase, family 3, N-terminal domain"/>
    <property type="match status" value="1"/>
</dbReference>